<dbReference type="AlphaFoldDB" id="A0A8S1XRA2"/>
<sequence>MYYLRFNISQRNFSLQHLNWTILRFDYQSSFDIRSSVSSWQLFSVIMEYAYFDPFDYFFWIIQNRVLRSCLVDFRMWKLFQAKRKGERIKEDWMKGDGLDGIQCIKQYIIVMNTQLKILQFKYEIGQPSQYYFLIASGKEQYFTSTFKLQHGLNDFRDKFTLSVSQFIDFQLWDYWGDPVMKGLGRLDIQKVLKERKDMHIIQIWTDVKVGELMIQLIFEEEMLSLQSSLKEKSSFGLQPSFLSQQGASFYDNYLNDKPLVYMSASRSTQYRPTQSPVLQIKK</sequence>
<dbReference type="Proteomes" id="UP000683925">
    <property type="component" value="Unassembled WGS sequence"/>
</dbReference>
<keyword evidence="2" id="KW-1185">Reference proteome</keyword>
<comment type="caution">
    <text evidence="1">The sequence shown here is derived from an EMBL/GenBank/DDBJ whole genome shotgun (WGS) entry which is preliminary data.</text>
</comment>
<dbReference type="OMA" id="QYYFLIA"/>
<protein>
    <submittedName>
        <fullName evidence="1">Uncharacterized protein</fullName>
    </submittedName>
</protein>
<reference evidence="1" key="1">
    <citation type="submission" date="2021-01" db="EMBL/GenBank/DDBJ databases">
        <authorList>
            <consortium name="Genoscope - CEA"/>
            <person name="William W."/>
        </authorList>
    </citation>
    <scope>NUCLEOTIDE SEQUENCE</scope>
</reference>
<dbReference type="OrthoDB" id="300319at2759"/>
<dbReference type="EMBL" id="CAJJDP010000130">
    <property type="protein sequence ID" value="CAD8203537.1"/>
    <property type="molecule type" value="Genomic_DNA"/>
</dbReference>
<evidence type="ECO:0000313" key="2">
    <source>
        <dbReference type="Proteomes" id="UP000683925"/>
    </source>
</evidence>
<proteinExistence type="predicted"/>
<organism evidence="1 2">
    <name type="scientific">Paramecium octaurelia</name>
    <dbReference type="NCBI Taxonomy" id="43137"/>
    <lineage>
        <taxon>Eukaryota</taxon>
        <taxon>Sar</taxon>
        <taxon>Alveolata</taxon>
        <taxon>Ciliophora</taxon>
        <taxon>Intramacronucleata</taxon>
        <taxon>Oligohymenophorea</taxon>
        <taxon>Peniculida</taxon>
        <taxon>Parameciidae</taxon>
        <taxon>Paramecium</taxon>
    </lineage>
</organism>
<evidence type="ECO:0000313" key="1">
    <source>
        <dbReference type="EMBL" id="CAD8203537.1"/>
    </source>
</evidence>
<accession>A0A8S1XRA2</accession>
<gene>
    <name evidence="1" type="ORF">POCTA_138.1.T1300078</name>
</gene>
<name>A0A8S1XRA2_PAROT</name>